<evidence type="ECO:0000313" key="1">
    <source>
        <dbReference type="EMBL" id="HIT38454.1"/>
    </source>
</evidence>
<dbReference type="InterPro" id="IPR026893">
    <property type="entry name" value="Tyr/Ser_Pase_IphP-type"/>
</dbReference>
<reference evidence="1" key="2">
    <citation type="journal article" date="2021" name="PeerJ">
        <title>Extensive microbial diversity within the chicken gut microbiome revealed by metagenomics and culture.</title>
        <authorList>
            <person name="Gilroy R."/>
            <person name="Ravi A."/>
            <person name="Getino M."/>
            <person name="Pursley I."/>
            <person name="Horton D.L."/>
            <person name="Alikhan N.F."/>
            <person name="Baker D."/>
            <person name="Gharbi K."/>
            <person name="Hall N."/>
            <person name="Watson M."/>
            <person name="Adriaenssens E.M."/>
            <person name="Foster-Nyarko E."/>
            <person name="Jarju S."/>
            <person name="Secka A."/>
            <person name="Antonio M."/>
            <person name="Oren A."/>
            <person name="Chaudhuri R.R."/>
            <person name="La Ragione R."/>
            <person name="Hildebrand F."/>
            <person name="Pallen M.J."/>
        </authorList>
    </citation>
    <scope>NUCLEOTIDE SEQUENCE</scope>
    <source>
        <strain evidence="1">21143</strain>
    </source>
</reference>
<dbReference type="Proteomes" id="UP000886722">
    <property type="component" value="Unassembled WGS sequence"/>
</dbReference>
<organism evidence="1 2">
    <name type="scientific">Candidatus Caccoplasma intestinavium</name>
    <dbReference type="NCBI Taxonomy" id="2840716"/>
    <lineage>
        <taxon>Bacteria</taxon>
        <taxon>Pseudomonadati</taxon>
        <taxon>Bacteroidota</taxon>
        <taxon>Bacteroidia</taxon>
        <taxon>Bacteroidales</taxon>
        <taxon>Bacteroidaceae</taxon>
        <taxon>Bacteroidaceae incertae sedis</taxon>
        <taxon>Candidatus Caccoplasma</taxon>
    </lineage>
</organism>
<dbReference type="InterPro" id="IPR029021">
    <property type="entry name" value="Prot-tyrosine_phosphatase-like"/>
</dbReference>
<comment type="caution">
    <text evidence="1">The sequence shown here is derived from an EMBL/GenBank/DDBJ whole genome shotgun (WGS) entry which is preliminary data.</text>
</comment>
<sequence>MTKHISKCLLAILIALTACTPKLTDIEAICENINDSHYIIKWEVWPDVHGHVDIYASTDPKKFDLESQPIARCKISDKICDINVDKTPQARYYFLLQFNNRYNYIVATRAPRIKNICNLRDLGGYENEQKKVVKWGFLFRSGCIHNVDSTGTKKLNRLGIRTLIDFNDHSRFSIPDSGLKIGQIKHLPINLITTSHIYERLKNETLRRGDANIFLQDLFITLIDSGKPLYREMFDILLDEDNYPVILSDKFGKDYVGFASALILSALNIPEETIYDDFILSNQYLDRRAISFDCAECSTDTQEAATALMTVRKRQLFCAIRRIKQRYGSLQQYLREEMDLTPEKQEKLQNILLY</sequence>
<dbReference type="AlphaFoldDB" id="A0A9D1KCC6"/>
<dbReference type="EMBL" id="DVKT01000001">
    <property type="protein sequence ID" value="HIT38454.1"/>
    <property type="molecule type" value="Genomic_DNA"/>
</dbReference>
<evidence type="ECO:0000313" key="2">
    <source>
        <dbReference type="Proteomes" id="UP000886722"/>
    </source>
</evidence>
<protein>
    <submittedName>
        <fullName evidence="1">Tyrosine-protein phosphatase</fullName>
    </submittedName>
</protein>
<accession>A0A9D1KCC6</accession>
<dbReference type="SUPFAM" id="SSF52799">
    <property type="entry name" value="(Phosphotyrosine protein) phosphatases II"/>
    <property type="match status" value="1"/>
</dbReference>
<proteinExistence type="predicted"/>
<dbReference type="GO" id="GO:0004721">
    <property type="term" value="F:phosphoprotein phosphatase activity"/>
    <property type="evidence" value="ECO:0007669"/>
    <property type="project" value="InterPro"/>
</dbReference>
<dbReference type="Gene3D" id="3.90.190.10">
    <property type="entry name" value="Protein tyrosine phosphatase superfamily"/>
    <property type="match status" value="1"/>
</dbReference>
<reference evidence="1" key="1">
    <citation type="submission" date="2020-10" db="EMBL/GenBank/DDBJ databases">
        <authorList>
            <person name="Gilroy R."/>
        </authorList>
    </citation>
    <scope>NUCLEOTIDE SEQUENCE</scope>
    <source>
        <strain evidence="1">21143</strain>
    </source>
</reference>
<gene>
    <name evidence="1" type="ORF">IAD06_00215</name>
</gene>
<name>A0A9D1KCC6_9BACT</name>
<dbReference type="Pfam" id="PF13350">
    <property type="entry name" value="Y_phosphatase3"/>
    <property type="match status" value="1"/>
</dbReference>
<dbReference type="PROSITE" id="PS51257">
    <property type="entry name" value="PROKAR_LIPOPROTEIN"/>
    <property type="match status" value="1"/>
</dbReference>